<dbReference type="EMBL" id="AHPL01000006">
    <property type="protein sequence ID" value="KEC55762.1"/>
    <property type="molecule type" value="Genomic_DNA"/>
</dbReference>
<dbReference type="AlphaFoldDB" id="A0A067WIL2"/>
<dbReference type="PATRIC" id="fig|1134510.3.peg.628"/>
<comment type="caution">
    <text evidence="2">The sequence shown here is derived from an EMBL/GenBank/DDBJ whole genome shotgun (WGS) entry which is preliminary data.</text>
</comment>
<dbReference type="STRING" id="1134510.O9A_00540"/>
<gene>
    <name evidence="2" type="ORF">O9A_00540</name>
</gene>
<sequence length="143" mass="16117">MVTWHHERVWIDSPLYKGLRRSDAVCIGWQDTKDNIIHLKTEKSKFKTDVLLILPELAEIFKISSIGKKTFIFGKKGKKITEASFGVLFCKACIQADTKKSAHGLKKLAATRTANSGANSIKTQSTFEMGGRYYAILLKEHRS</sequence>
<dbReference type="GO" id="GO:0006310">
    <property type="term" value="P:DNA recombination"/>
    <property type="evidence" value="ECO:0007669"/>
    <property type="project" value="UniProtKB-KW"/>
</dbReference>
<evidence type="ECO:0000256" key="1">
    <source>
        <dbReference type="ARBA" id="ARBA00023172"/>
    </source>
</evidence>
<proteinExistence type="predicted"/>
<dbReference type="SUPFAM" id="SSF56349">
    <property type="entry name" value="DNA breaking-rejoining enzymes"/>
    <property type="match status" value="1"/>
</dbReference>
<dbReference type="Gene3D" id="1.10.443.10">
    <property type="entry name" value="Intergrase catalytic core"/>
    <property type="match status" value="1"/>
</dbReference>
<dbReference type="eggNOG" id="COG0582">
    <property type="taxonomic scope" value="Bacteria"/>
</dbReference>
<dbReference type="GO" id="GO:0003677">
    <property type="term" value="F:DNA binding"/>
    <property type="evidence" value="ECO:0007669"/>
    <property type="project" value="InterPro"/>
</dbReference>
<dbReference type="InterPro" id="IPR013762">
    <property type="entry name" value="Integrase-like_cat_sf"/>
</dbReference>
<protein>
    <submittedName>
        <fullName evidence="2">Uncharacterized protein</fullName>
    </submittedName>
</protein>
<reference evidence="2 3" key="1">
    <citation type="submission" date="2012-04" db="EMBL/GenBank/DDBJ databases">
        <title>The Genome Sequence of Bartonella koehlerae C-29.</title>
        <authorList>
            <consortium name="The Broad Institute Genome Sequencing Platform"/>
            <consortium name="The Broad Institute Genome Sequencing Center for Infectious Disease"/>
            <person name="Feldgarden M."/>
            <person name="Kirby J."/>
            <person name="Kosoy M."/>
            <person name="Birtles R."/>
            <person name="Probert W.S."/>
            <person name="Chiaraviglio L."/>
            <person name="Walker B."/>
            <person name="Young S.K."/>
            <person name="Zeng Q."/>
            <person name="Gargeya S."/>
            <person name="Fitzgerald M."/>
            <person name="Haas B."/>
            <person name="Abouelleil A."/>
            <person name="Alvarado L."/>
            <person name="Arachchi H.M."/>
            <person name="Berlin A.M."/>
            <person name="Chapman S.B."/>
            <person name="Goldberg J."/>
            <person name="Griggs A."/>
            <person name="Gujja S."/>
            <person name="Hansen M."/>
            <person name="Howarth C."/>
            <person name="Imamovic A."/>
            <person name="Larimer J."/>
            <person name="McCowen C."/>
            <person name="Montmayeur A."/>
            <person name="Murphy C."/>
            <person name="Neiman D."/>
            <person name="Pearson M."/>
            <person name="Priest M."/>
            <person name="Roberts A."/>
            <person name="Saif S."/>
            <person name="Shea T."/>
            <person name="Sisk P."/>
            <person name="Sykes S."/>
            <person name="Wortman J."/>
            <person name="Nusbaum C."/>
            <person name="Birren B."/>
        </authorList>
    </citation>
    <scope>NUCLEOTIDE SEQUENCE [LARGE SCALE GENOMIC DNA]</scope>
    <source>
        <strain evidence="2 3">C-29</strain>
    </source>
</reference>
<keyword evidence="3" id="KW-1185">Reference proteome</keyword>
<dbReference type="HOGENOM" id="CLU_1802298_0_0_5"/>
<name>A0A067WIL2_9HYPH</name>
<dbReference type="Proteomes" id="UP000027015">
    <property type="component" value="Unassembled WGS sequence"/>
</dbReference>
<dbReference type="RefSeq" id="WP_245262468.1">
    <property type="nucleotide sequence ID" value="NZ_CADEAH010000001.1"/>
</dbReference>
<dbReference type="GO" id="GO:0015074">
    <property type="term" value="P:DNA integration"/>
    <property type="evidence" value="ECO:0007669"/>
    <property type="project" value="InterPro"/>
</dbReference>
<evidence type="ECO:0000313" key="3">
    <source>
        <dbReference type="Proteomes" id="UP000027015"/>
    </source>
</evidence>
<evidence type="ECO:0000313" key="2">
    <source>
        <dbReference type="EMBL" id="KEC55762.1"/>
    </source>
</evidence>
<accession>A0A067WIL2</accession>
<organism evidence="2 3">
    <name type="scientific">Bartonella koehlerae C-29</name>
    <dbReference type="NCBI Taxonomy" id="1134510"/>
    <lineage>
        <taxon>Bacteria</taxon>
        <taxon>Pseudomonadati</taxon>
        <taxon>Pseudomonadota</taxon>
        <taxon>Alphaproteobacteria</taxon>
        <taxon>Hyphomicrobiales</taxon>
        <taxon>Bartonellaceae</taxon>
        <taxon>Bartonella</taxon>
    </lineage>
</organism>
<dbReference type="InterPro" id="IPR011010">
    <property type="entry name" value="DNA_brk_join_enz"/>
</dbReference>
<keyword evidence="1" id="KW-0233">DNA recombination</keyword>